<feature type="compositionally biased region" description="Low complexity" evidence="1">
    <location>
        <begin position="108"/>
        <end position="127"/>
    </location>
</feature>
<evidence type="ECO:0000256" key="1">
    <source>
        <dbReference type="SAM" id="MobiDB-lite"/>
    </source>
</evidence>
<name>F2D6J6_HORVV</name>
<dbReference type="EMBL" id="AK359863">
    <property type="protein sequence ID" value="BAJ91072.1"/>
    <property type="molecule type" value="mRNA"/>
</dbReference>
<evidence type="ECO:0000313" key="2">
    <source>
        <dbReference type="EMBL" id="BAJ90717.1"/>
    </source>
</evidence>
<dbReference type="AlphaFoldDB" id="F2D6J6"/>
<feature type="non-terminal residue" evidence="2">
    <location>
        <position position="1"/>
    </location>
</feature>
<protein>
    <submittedName>
        <fullName evidence="2">Predicted protein</fullName>
    </submittedName>
</protein>
<feature type="compositionally biased region" description="Basic residues" evidence="1">
    <location>
        <begin position="91"/>
        <end position="107"/>
    </location>
</feature>
<organism evidence="2">
    <name type="scientific">Hordeum vulgare subsp. vulgare</name>
    <name type="common">Domesticated barley</name>
    <dbReference type="NCBI Taxonomy" id="112509"/>
    <lineage>
        <taxon>Eukaryota</taxon>
        <taxon>Viridiplantae</taxon>
        <taxon>Streptophyta</taxon>
        <taxon>Embryophyta</taxon>
        <taxon>Tracheophyta</taxon>
        <taxon>Spermatophyta</taxon>
        <taxon>Magnoliopsida</taxon>
        <taxon>Liliopsida</taxon>
        <taxon>Poales</taxon>
        <taxon>Poaceae</taxon>
        <taxon>BOP clade</taxon>
        <taxon>Pooideae</taxon>
        <taxon>Triticodae</taxon>
        <taxon>Triticeae</taxon>
        <taxon>Hordeinae</taxon>
        <taxon>Hordeum</taxon>
    </lineage>
</organism>
<sequence>PSYHRKCKVAHTYIHRRQTTDRFSSLHRPPDPDRWLLLPCCSEEARGPPPSPAPLPARLFPGRASSPLARTPSAGAASACKPLLERLPTPSRRRRRRRATRRARSRMPRTTPWRAPRAPARAWWTRPRMARAR</sequence>
<reference evidence="2" key="1">
    <citation type="journal article" date="2011" name="Plant Physiol.">
        <title>Comprehensive sequence analysis of 24,783 barley full-length cDNAs derived from 12 clone libraries.</title>
        <authorList>
            <person name="Matsumoto T."/>
            <person name="Tanaka T."/>
            <person name="Sakai H."/>
            <person name="Amano N."/>
            <person name="Kanamori H."/>
            <person name="Kurita K."/>
            <person name="Kikuta A."/>
            <person name="Kamiya K."/>
            <person name="Yamamoto M."/>
            <person name="Ikawa H."/>
            <person name="Fujii N."/>
            <person name="Hori K."/>
            <person name="Itoh T."/>
            <person name="Sato K."/>
        </authorList>
    </citation>
    <scope>NUCLEOTIDE SEQUENCE</scope>
    <source>
        <tissue evidence="2">Shoot</tissue>
    </source>
</reference>
<dbReference type="EMBL" id="AK359508">
    <property type="protein sequence ID" value="BAJ90717.1"/>
    <property type="molecule type" value="mRNA"/>
</dbReference>
<accession>F2D6J6</accession>
<feature type="region of interest" description="Disordered" evidence="1">
    <location>
        <begin position="45"/>
        <end position="133"/>
    </location>
</feature>
<proteinExistence type="evidence at transcript level"/>